<dbReference type="OrthoDB" id="3237625at2"/>
<dbReference type="AlphaFoldDB" id="A0A4Q7ZKE1"/>
<accession>A0A4Q7ZKE1</accession>
<evidence type="ECO:0000313" key="2">
    <source>
        <dbReference type="EMBL" id="RZU50991.1"/>
    </source>
</evidence>
<feature type="domain" description="Helix-turn-helix" evidence="1">
    <location>
        <begin position="6"/>
        <end position="53"/>
    </location>
</feature>
<dbReference type="InterPro" id="IPR041657">
    <property type="entry name" value="HTH_17"/>
</dbReference>
<keyword evidence="3" id="KW-1185">Reference proteome</keyword>
<dbReference type="Proteomes" id="UP000292564">
    <property type="component" value="Unassembled WGS sequence"/>
</dbReference>
<sequence length="178" mass="19814">MGPGALLTTGEAAVLLRSSRAHVADLCRRGLLPYVRVGDERRIRRADLEALIRPGLGPEELRDLWLHRAVAGKLVADPPGVLAVALGNLRRLRRAHPEGRAWEWLDRWEVVLGQGVAAVLDALTSSARYAVDLRRTSPFAGALTERERRAVLAAFAESRRDRARPMSAERREHVLQRV</sequence>
<gene>
    <name evidence="2" type="ORF">EV385_2785</name>
</gene>
<dbReference type="GO" id="GO:0003677">
    <property type="term" value="F:DNA binding"/>
    <property type="evidence" value="ECO:0007669"/>
    <property type="project" value="InterPro"/>
</dbReference>
<proteinExistence type="predicted"/>
<evidence type="ECO:0000259" key="1">
    <source>
        <dbReference type="Pfam" id="PF12728"/>
    </source>
</evidence>
<dbReference type="InterPro" id="IPR010093">
    <property type="entry name" value="SinI_DNA-bd"/>
</dbReference>
<comment type="caution">
    <text evidence="2">The sequence shown here is derived from an EMBL/GenBank/DDBJ whole genome shotgun (WGS) entry which is preliminary data.</text>
</comment>
<name>A0A4Q7ZKE1_9ACTN</name>
<organism evidence="2 3">
    <name type="scientific">Krasilnikovia cinnamomea</name>
    <dbReference type="NCBI Taxonomy" id="349313"/>
    <lineage>
        <taxon>Bacteria</taxon>
        <taxon>Bacillati</taxon>
        <taxon>Actinomycetota</taxon>
        <taxon>Actinomycetes</taxon>
        <taxon>Micromonosporales</taxon>
        <taxon>Micromonosporaceae</taxon>
        <taxon>Krasilnikovia</taxon>
    </lineage>
</organism>
<dbReference type="RefSeq" id="WP_130513290.1">
    <property type="nucleotide sequence ID" value="NZ_SHKY01000001.1"/>
</dbReference>
<evidence type="ECO:0000313" key="3">
    <source>
        <dbReference type="Proteomes" id="UP000292564"/>
    </source>
</evidence>
<dbReference type="NCBIfam" id="TIGR01764">
    <property type="entry name" value="excise"/>
    <property type="match status" value="1"/>
</dbReference>
<protein>
    <submittedName>
        <fullName evidence="2">Excisionase family DNA binding protein</fullName>
    </submittedName>
</protein>
<reference evidence="2 3" key="1">
    <citation type="submission" date="2019-02" db="EMBL/GenBank/DDBJ databases">
        <title>Sequencing the genomes of 1000 actinobacteria strains.</title>
        <authorList>
            <person name="Klenk H.-P."/>
        </authorList>
    </citation>
    <scope>NUCLEOTIDE SEQUENCE [LARGE SCALE GENOMIC DNA]</scope>
    <source>
        <strain evidence="2 3">DSM 45162</strain>
    </source>
</reference>
<dbReference type="Pfam" id="PF12728">
    <property type="entry name" value="HTH_17"/>
    <property type="match status" value="1"/>
</dbReference>
<dbReference type="EMBL" id="SHKY01000001">
    <property type="protein sequence ID" value="RZU50991.1"/>
    <property type="molecule type" value="Genomic_DNA"/>
</dbReference>